<feature type="transmembrane region" description="Helical" evidence="7">
    <location>
        <begin position="185"/>
        <end position="207"/>
    </location>
</feature>
<dbReference type="GO" id="GO:0006865">
    <property type="term" value="P:amino acid transport"/>
    <property type="evidence" value="ECO:0007669"/>
    <property type="project" value="TreeGrafter"/>
</dbReference>
<reference evidence="10" key="1">
    <citation type="submission" date="2016-11" db="EMBL/GenBank/DDBJ databases">
        <authorList>
            <person name="Varghese N."/>
            <person name="Submissions S."/>
        </authorList>
    </citation>
    <scope>NUCLEOTIDE SEQUENCE [LARGE SCALE GENOMIC DNA]</scope>
    <source>
        <strain evidence="10">DSM 15692</strain>
    </source>
</reference>
<dbReference type="PROSITE" id="PS50928">
    <property type="entry name" value="ABC_TM1"/>
    <property type="match status" value="1"/>
</dbReference>
<feature type="transmembrane region" description="Helical" evidence="7">
    <location>
        <begin position="57"/>
        <end position="76"/>
    </location>
</feature>
<dbReference type="GO" id="GO:0022857">
    <property type="term" value="F:transmembrane transporter activity"/>
    <property type="evidence" value="ECO:0007669"/>
    <property type="project" value="InterPro"/>
</dbReference>
<organism evidence="9 10">
    <name type="scientific">Atopostipes suicloacalis DSM 15692</name>
    <dbReference type="NCBI Taxonomy" id="1121025"/>
    <lineage>
        <taxon>Bacteria</taxon>
        <taxon>Bacillati</taxon>
        <taxon>Bacillota</taxon>
        <taxon>Bacilli</taxon>
        <taxon>Lactobacillales</taxon>
        <taxon>Carnobacteriaceae</taxon>
        <taxon>Atopostipes</taxon>
    </lineage>
</organism>
<keyword evidence="10" id="KW-1185">Reference proteome</keyword>
<evidence type="ECO:0000256" key="1">
    <source>
        <dbReference type="ARBA" id="ARBA00004651"/>
    </source>
</evidence>
<protein>
    <submittedName>
        <fullName evidence="9">Putative glutamine transport system permease protein</fullName>
    </submittedName>
</protein>
<feature type="transmembrane region" description="Helical" evidence="7">
    <location>
        <begin position="25"/>
        <end position="45"/>
    </location>
</feature>
<evidence type="ECO:0000313" key="10">
    <source>
        <dbReference type="Proteomes" id="UP000184128"/>
    </source>
</evidence>
<comment type="subcellular location">
    <subcellularLocation>
        <location evidence="1 7">Cell membrane</location>
        <topology evidence="1 7">Multi-pass membrane protein</topology>
    </subcellularLocation>
</comment>
<dbReference type="GO" id="GO:0043190">
    <property type="term" value="C:ATP-binding cassette (ABC) transporter complex"/>
    <property type="evidence" value="ECO:0007669"/>
    <property type="project" value="InterPro"/>
</dbReference>
<evidence type="ECO:0000256" key="2">
    <source>
        <dbReference type="ARBA" id="ARBA00022448"/>
    </source>
</evidence>
<dbReference type="OrthoDB" id="9787841at2"/>
<keyword evidence="4 7" id="KW-0812">Transmembrane</keyword>
<comment type="similarity">
    <text evidence="7">Belongs to the binding-protein-dependent transport system permease family.</text>
</comment>
<proteinExistence type="inferred from homology"/>
<accession>A0A1M4V530</accession>
<evidence type="ECO:0000313" key="9">
    <source>
        <dbReference type="EMBL" id="SHE64039.1"/>
    </source>
</evidence>
<dbReference type="InterPro" id="IPR000515">
    <property type="entry name" value="MetI-like"/>
</dbReference>
<evidence type="ECO:0000256" key="7">
    <source>
        <dbReference type="RuleBase" id="RU363032"/>
    </source>
</evidence>
<dbReference type="RefSeq" id="WP_073296820.1">
    <property type="nucleotide sequence ID" value="NZ_FQUF01000010.1"/>
</dbReference>
<dbReference type="InterPro" id="IPR035906">
    <property type="entry name" value="MetI-like_sf"/>
</dbReference>
<dbReference type="Proteomes" id="UP000184128">
    <property type="component" value="Unassembled WGS sequence"/>
</dbReference>
<sequence length="222" mass="24698">MSFSEAYSWINIQFLLEGLLITVEVAFYSIIFSVILGFILGIIRYFDIPVISKITGWVVDIIRNLPLLLIIFFTYFALPELGLSLDVFWSAVAAMTIFEASMISEILRGGLKAVPKGQTEAGLASGLTRIEVMRYVLLPQAARDTLPSVVSQLIALIKDTSLATIITLPELTHNAQIIYGQDTAYVIPMFAALAFFYFIICFALSLFSKYLARTIAFRASEL</sequence>
<dbReference type="InterPro" id="IPR043429">
    <property type="entry name" value="ArtM/GltK/GlnP/TcyL/YhdX-like"/>
</dbReference>
<dbReference type="CDD" id="cd06261">
    <property type="entry name" value="TM_PBP2"/>
    <property type="match status" value="1"/>
</dbReference>
<evidence type="ECO:0000256" key="4">
    <source>
        <dbReference type="ARBA" id="ARBA00022692"/>
    </source>
</evidence>
<evidence type="ECO:0000256" key="3">
    <source>
        <dbReference type="ARBA" id="ARBA00022475"/>
    </source>
</evidence>
<dbReference type="Pfam" id="PF00528">
    <property type="entry name" value="BPD_transp_1"/>
    <property type="match status" value="1"/>
</dbReference>
<dbReference type="PANTHER" id="PTHR30614:SF41">
    <property type="entry name" value="INNER MEMBRANE AMINO-ACID ABC TRANSPORTER PERMEASE PROTEIN YHDY"/>
    <property type="match status" value="1"/>
</dbReference>
<dbReference type="EMBL" id="FQUF01000010">
    <property type="protein sequence ID" value="SHE64039.1"/>
    <property type="molecule type" value="Genomic_DNA"/>
</dbReference>
<gene>
    <name evidence="9" type="ORF">SAMN02745249_00832</name>
</gene>
<keyword evidence="2 7" id="KW-0813">Transport</keyword>
<dbReference type="InterPro" id="IPR010065">
    <property type="entry name" value="AA_ABC_transptr_permease_3TM"/>
</dbReference>
<keyword evidence="6 7" id="KW-0472">Membrane</keyword>
<dbReference type="NCBIfam" id="TIGR01726">
    <property type="entry name" value="HEQRo_perm_3TM"/>
    <property type="match status" value="1"/>
</dbReference>
<dbReference type="AlphaFoldDB" id="A0A1M4V530"/>
<name>A0A1M4V530_9LACT</name>
<dbReference type="PANTHER" id="PTHR30614">
    <property type="entry name" value="MEMBRANE COMPONENT OF AMINO ACID ABC TRANSPORTER"/>
    <property type="match status" value="1"/>
</dbReference>
<keyword evidence="5 7" id="KW-1133">Transmembrane helix</keyword>
<keyword evidence="3" id="KW-1003">Cell membrane</keyword>
<dbReference type="SUPFAM" id="SSF161098">
    <property type="entry name" value="MetI-like"/>
    <property type="match status" value="1"/>
</dbReference>
<dbReference type="Gene3D" id="1.10.3720.10">
    <property type="entry name" value="MetI-like"/>
    <property type="match status" value="1"/>
</dbReference>
<evidence type="ECO:0000259" key="8">
    <source>
        <dbReference type="PROSITE" id="PS50928"/>
    </source>
</evidence>
<evidence type="ECO:0000256" key="6">
    <source>
        <dbReference type="ARBA" id="ARBA00023136"/>
    </source>
</evidence>
<dbReference type="STRING" id="1121025.SAMN02745249_00832"/>
<evidence type="ECO:0000256" key="5">
    <source>
        <dbReference type="ARBA" id="ARBA00022989"/>
    </source>
</evidence>
<feature type="domain" description="ABC transmembrane type-1" evidence="8">
    <location>
        <begin position="19"/>
        <end position="208"/>
    </location>
</feature>